<reference evidence="3" key="1">
    <citation type="submission" date="2016-11" db="EMBL/GenBank/DDBJ databases">
        <authorList>
            <person name="Varghese N."/>
            <person name="Submissions S."/>
        </authorList>
    </citation>
    <scope>NUCLEOTIDE SEQUENCE [LARGE SCALE GENOMIC DNA]</scope>
    <source>
        <strain evidence="3">DSM 29326</strain>
    </source>
</reference>
<dbReference type="GO" id="GO:0003677">
    <property type="term" value="F:DNA binding"/>
    <property type="evidence" value="ECO:0007669"/>
    <property type="project" value="UniProtKB-KW"/>
</dbReference>
<dbReference type="InterPro" id="IPR003735">
    <property type="entry name" value="Metal_Tscrpt_repr"/>
</dbReference>
<dbReference type="InterPro" id="IPR038390">
    <property type="entry name" value="Metal_Tscrpt_repr_sf"/>
</dbReference>
<dbReference type="AlphaFoldDB" id="A0A1M5FFC5"/>
<dbReference type="CDD" id="cd10153">
    <property type="entry name" value="RcnR-FrmR-like_DUF156"/>
    <property type="match status" value="1"/>
</dbReference>
<dbReference type="Proteomes" id="UP000183987">
    <property type="component" value="Unassembled WGS sequence"/>
</dbReference>
<keyword evidence="2" id="KW-0238">DNA-binding</keyword>
<evidence type="ECO:0000256" key="1">
    <source>
        <dbReference type="ARBA" id="ARBA00005260"/>
    </source>
</evidence>
<dbReference type="OrthoDB" id="9806052at2"/>
<dbReference type="GO" id="GO:0046872">
    <property type="term" value="F:metal ion binding"/>
    <property type="evidence" value="ECO:0007669"/>
    <property type="project" value="InterPro"/>
</dbReference>
<evidence type="ECO:0000313" key="2">
    <source>
        <dbReference type="EMBL" id="SHF90277.1"/>
    </source>
</evidence>
<dbReference type="PANTHER" id="PTHR33677">
    <property type="entry name" value="TRANSCRIPTIONAL REPRESSOR FRMR-RELATED"/>
    <property type="match status" value="1"/>
</dbReference>
<dbReference type="GO" id="GO:0045892">
    <property type="term" value="P:negative regulation of DNA-templated transcription"/>
    <property type="evidence" value="ECO:0007669"/>
    <property type="project" value="UniProtKB-ARBA"/>
</dbReference>
<comment type="similarity">
    <text evidence="1">Belongs to the FrmR/RcnR family.</text>
</comment>
<dbReference type="STRING" id="366533.SAMN05444339_12031"/>
<dbReference type="Pfam" id="PF02583">
    <property type="entry name" value="Trns_repr_metal"/>
    <property type="match status" value="1"/>
</dbReference>
<evidence type="ECO:0000313" key="3">
    <source>
        <dbReference type="Proteomes" id="UP000183987"/>
    </source>
</evidence>
<accession>A0A1M5FFC5</accession>
<keyword evidence="3" id="KW-1185">Reference proteome</keyword>
<organism evidence="2 3">
    <name type="scientific">Loktanella atrilutea</name>
    <dbReference type="NCBI Taxonomy" id="366533"/>
    <lineage>
        <taxon>Bacteria</taxon>
        <taxon>Pseudomonadati</taxon>
        <taxon>Pseudomonadota</taxon>
        <taxon>Alphaproteobacteria</taxon>
        <taxon>Rhodobacterales</taxon>
        <taxon>Roseobacteraceae</taxon>
        <taxon>Loktanella</taxon>
    </lineage>
</organism>
<gene>
    <name evidence="2" type="ORF">SAMN05444339_12031</name>
</gene>
<name>A0A1M5FFC5_LOKAT</name>
<sequence length="90" mass="10038">MSHLADDKAKLLGRVRRLRGQMEAIERAVDGEKDCGEILHLVASVRGAIAGLTNELLDAHLQHHVLDVDDEEARRRGVEDLSSVLRSYLK</sequence>
<dbReference type="PANTHER" id="PTHR33677:SF5">
    <property type="entry name" value="TRANSCRIPTIONAL REPRESSOR FRMR"/>
    <property type="match status" value="1"/>
</dbReference>
<protein>
    <submittedName>
        <fullName evidence="2">DNA-binding transcriptional regulator, FrmR family</fullName>
    </submittedName>
</protein>
<dbReference type="Gene3D" id="1.20.58.1000">
    <property type="entry name" value="Metal-sensitive repressor, helix protomer"/>
    <property type="match status" value="1"/>
</dbReference>
<dbReference type="EMBL" id="FQUE01000020">
    <property type="protein sequence ID" value="SHF90277.1"/>
    <property type="molecule type" value="Genomic_DNA"/>
</dbReference>
<proteinExistence type="inferred from homology"/>